<dbReference type="EMBL" id="JBHTLP010000007">
    <property type="protein sequence ID" value="MFD1141153.1"/>
    <property type="molecule type" value="Genomic_DNA"/>
</dbReference>
<evidence type="ECO:0000256" key="1">
    <source>
        <dbReference type="SAM" id="Phobius"/>
    </source>
</evidence>
<keyword evidence="1" id="KW-0812">Transmembrane</keyword>
<feature type="transmembrane region" description="Helical" evidence="1">
    <location>
        <begin position="143"/>
        <end position="164"/>
    </location>
</feature>
<keyword evidence="1" id="KW-0472">Membrane</keyword>
<gene>
    <name evidence="3" type="ORF">ACFQ4C_08540</name>
</gene>
<dbReference type="RefSeq" id="WP_379884199.1">
    <property type="nucleotide sequence ID" value="NZ_JBHTLP010000007.1"/>
</dbReference>
<protein>
    <submittedName>
        <fullName evidence="3">DUF418 domain-containing protein</fullName>
    </submittedName>
</protein>
<keyword evidence="1" id="KW-1133">Transmembrane helix</keyword>
<evidence type="ECO:0000259" key="2">
    <source>
        <dbReference type="Pfam" id="PF04235"/>
    </source>
</evidence>
<comment type="caution">
    <text evidence="3">The sequence shown here is derived from an EMBL/GenBank/DDBJ whole genome shotgun (WGS) entry which is preliminary data.</text>
</comment>
<proteinExistence type="predicted"/>
<accession>A0ABW3Q7Z6</accession>
<feature type="domain" description="DUF418" evidence="2">
    <location>
        <begin position="239"/>
        <end position="404"/>
    </location>
</feature>
<feature type="transmembrane region" description="Helical" evidence="1">
    <location>
        <begin position="366"/>
        <end position="385"/>
    </location>
</feature>
<feature type="transmembrane region" description="Helical" evidence="1">
    <location>
        <begin position="62"/>
        <end position="86"/>
    </location>
</feature>
<dbReference type="InterPro" id="IPR007349">
    <property type="entry name" value="DUF418"/>
</dbReference>
<reference evidence="4" key="1">
    <citation type="journal article" date="2019" name="Int. J. Syst. Evol. Microbiol.">
        <title>The Global Catalogue of Microorganisms (GCM) 10K type strain sequencing project: providing services to taxonomists for standard genome sequencing and annotation.</title>
        <authorList>
            <consortium name="The Broad Institute Genomics Platform"/>
            <consortium name="The Broad Institute Genome Sequencing Center for Infectious Disease"/>
            <person name="Wu L."/>
            <person name="Ma J."/>
        </authorList>
    </citation>
    <scope>NUCLEOTIDE SEQUENCE [LARGE SCALE GENOMIC DNA]</scope>
    <source>
        <strain evidence="4">CCUG 55608</strain>
    </source>
</reference>
<feature type="transmembrane region" description="Helical" evidence="1">
    <location>
        <begin position="106"/>
        <end position="123"/>
    </location>
</feature>
<dbReference type="InterPro" id="IPR052529">
    <property type="entry name" value="Bact_Transport_Assoc"/>
</dbReference>
<dbReference type="Pfam" id="PF04235">
    <property type="entry name" value="DUF418"/>
    <property type="match status" value="1"/>
</dbReference>
<name>A0ABW3Q7Z6_9BACT</name>
<dbReference type="Proteomes" id="UP001597116">
    <property type="component" value="Unassembled WGS sequence"/>
</dbReference>
<evidence type="ECO:0000313" key="3">
    <source>
        <dbReference type="EMBL" id="MFD1141153.1"/>
    </source>
</evidence>
<dbReference type="PANTHER" id="PTHR30590">
    <property type="entry name" value="INNER MEMBRANE PROTEIN"/>
    <property type="match status" value="1"/>
</dbReference>
<organism evidence="3 4">
    <name type="scientific">Larkinella insperata</name>
    <dbReference type="NCBI Taxonomy" id="332158"/>
    <lineage>
        <taxon>Bacteria</taxon>
        <taxon>Pseudomonadati</taxon>
        <taxon>Bacteroidota</taxon>
        <taxon>Cytophagia</taxon>
        <taxon>Cytophagales</taxon>
        <taxon>Spirosomataceae</taxon>
        <taxon>Larkinella</taxon>
    </lineage>
</organism>
<dbReference type="PANTHER" id="PTHR30590:SF2">
    <property type="entry name" value="INNER MEMBRANE PROTEIN"/>
    <property type="match status" value="1"/>
</dbReference>
<evidence type="ECO:0000313" key="4">
    <source>
        <dbReference type="Proteomes" id="UP001597116"/>
    </source>
</evidence>
<feature type="transmembrane region" description="Helical" evidence="1">
    <location>
        <begin position="336"/>
        <end position="354"/>
    </location>
</feature>
<feature type="transmembrane region" description="Helical" evidence="1">
    <location>
        <begin position="291"/>
        <end position="315"/>
    </location>
</feature>
<sequence length="419" mass="47537">MMAISPLRLRSRIHTLDFIRGLALLGILIINSQTYSLFAFLRPEQVYHLQLDQPDRYAPTQFFIHLLVKGQFYTLYSFLFGLSFYLMGETNERAGRDADHLAKRRLWALLLLGMIHALIFWFGDILHKYALLGFTLLYFNKKSVTVIIRWIVGLVVFVIACQTINTPGFPVSQAEMARHQREFDAVIMQVVTTWQHGSAGAVLRLQPLGVVMLFVRAVQQGLAPYVHYEIMFLLGLIAGKLQLFHRVAELKIPLLCTAFGIFPVALLLKGISGLPIFGVHWLPAARSHQEMLFYSLAEFISTPLLTVVYLIELTFLVTHLPARLGRWISNTGRLGLTNYLMQTLVCMLLFYGYAGGLAGRLTLLESLGVVGSLYAFQVAISNLWLRYYQQGPLEWLWRRLIYGKSRASQGAVPNPTLRG</sequence>
<feature type="transmembrane region" description="Helical" evidence="1">
    <location>
        <begin position="252"/>
        <end position="271"/>
    </location>
</feature>
<keyword evidence="4" id="KW-1185">Reference proteome</keyword>
<feature type="transmembrane region" description="Helical" evidence="1">
    <location>
        <begin position="21"/>
        <end position="42"/>
    </location>
</feature>